<dbReference type="PANTHER" id="PTHR13580">
    <property type="entry name" value="TGF-BETA INDUCED APOPTOSIS PROTEIN"/>
    <property type="match status" value="1"/>
</dbReference>
<dbReference type="AlphaFoldDB" id="A0A6P8LA70"/>
<dbReference type="RefSeq" id="XP_033175107.1">
    <property type="nucleotide sequence ID" value="XM_033319216.1"/>
</dbReference>
<dbReference type="Pfam" id="PF16019">
    <property type="entry name" value="CSRNP_N"/>
    <property type="match status" value="1"/>
</dbReference>
<dbReference type="InterPro" id="IPR031972">
    <property type="entry name" value="CSRNP_N"/>
</dbReference>
<reference evidence="12" key="1">
    <citation type="submission" date="2025-08" db="UniProtKB">
        <authorList>
            <consortium name="RefSeq"/>
        </authorList>
    </citation>
    <scope>IDENTIFICATION</scope>
</reference>
<keyword evidence="7" id="KW-0804">Transcription</keyword>
<evidence type="ECO:0000313" key="12">
    <source>
        <dbReference type="RefSeq" id="XP_033175107.1"/>
    </source>
</evidence>
<evidence type="ECO:0000256" key="6">
    <source>
        <dbReference type="ARBA" id="ARBA00023159"/>
    </source>
</evidence>
<dbReference type="PRINTS" id="PR02031">
    <property type="entry name" value="CYSSERRICHNP"/>
</dbReference>
<evidence type="ECO:0000256" key="1">
    <source>
        <dbReference type="ARBA" id="ARBA00004123"/>
    </source>
</evidence>
<dbReference type="GeneID" id="100747005"/>
<feature type="region of interest" description="Disordered" evidence="9">
    <location>
        <begin position="1"/>
        <end position="30"/>
    </location>
</feature>
<feature type="compositionally biased region" description="Polar residues" evidence="9">
    <location>
        <begin position="738"/>
        <end position="749"/>
    </location>
</feature>
<dbReference type="GO" id="GO:0005634">
    <property type="term" value="C:nucleus"/>
    <property type="evidence" value="ECO:0007669"/>
    <property type="project" value="UniProtKB-SubCell"/>
</dbReference>
<comment type="subcellular location">
    <subcellularLocation>
        <location evidence="1">Nucleus</location>
    </subcellularLocation>
</comment>
<keyword evidence="8" id="KW-0539">Nucleus</keyword>
<dbReference type="Proteomes" id="UP000515180">
    <property type="component" value="Unplaced"/>
</dbReference>
<feature type="region of interest" description="Disordered" evidence="9">
    <location>
        <begin position="133"/>
        <end position="162"/>
    </location>
</feature>
<keyword evidence="4" id="KW-0805">Transcription regulation</keyword>
<dbReference type="PANTHER" id="PTHR13580:SF9">
    <property type="entry name" value="AXIN1 UP-REGULATED 1, ISOFORM A"/>
    <property type="match status" value="1"/>
</dbReference>
<comment type="similarity">
    <text evidence="2">Belongs to the AXUD1 family.</text>
</comment>
<protein>
    <submittedName>
        <fullName evidence="12">Uncharacterized protein LOC100747005 isoform X2</fullName>
    </submittedName>
</protein>
<feature type="region of interest" description="Disordered" evidence="9">
    <location>
        <begin position="731"/>
        <end position="750"/>
    </location>
</feature>
<feature type="region of interest" description="Disordered" evidence="9">
    <location>
        <begin position="986"/>
        <end position="1012"/>
    </location>
</feature>
<gene>
    <name evidence="12" type="primary">LOC100747005</name>
</gene>
<name>A0A6P8LA70_BOMIM</name>
<evidence type="ECO:0000313" key="11">
    <source>
        <dbReference type="Proteomes" id="UP000515180"/>
    </source>
</evidence>
<evidence type="ECO:0000256" key="9">
    <source>
        <dbReference type="SAM" id="MobiDB-lite"/>
    </source>
</evidence>
<organism evidence="11 12">
    <name type="scientific">Bombus impatiens</name>
    <name type="common">Bumblebee</name>
    <dbReference type="NCBI Taxonomy" id="132113"/>
    <lineage>
        <taxon>Eukaryota</taxon>
        <taxon>Metazoa</taxon>
        <taxon>Ecdysozoa</taxon>
        <taxon>Arthropoda</taxon>
        <taxon>Hexapoda</taxon>
        <taxon>Insecta</taxon>
        <taxon>Pterygota</taxon>
        <taxon>Neoptera</taxon>
        <taxon>Endopterygota</taxon>
        <taxon>Hymenoptera</taxon>
        <taxon>Apocrita</taxon>
        <taxon>Aculeata</taxon>
        <taxon>Apoidea</taxon>
        <taxon>Anthophila</taxon>
        <taxon>Apidae</taxon>
        <taxon>Bombus</taxon>
        <taxon>Pyrobombus</taxon>
    </lineage>
</organism>
<evidence type="ECO:0000256" key="4">
    <source>
        <dbReference type="ARBA" id="ARBA00023015"/>
    </source>
</evidence>
<feature type="region of interest" description="Disordered" evidence="9">
    <location>
        <begin position="43"/>
        <end position="74"/>
    </location>
</feature>
<proteinExistence type="inferred from homology"/>
<feature type="compositionally biased region" description="Polar residues" evidence="9">
    <location>
        <begin position="43"/>
        <end position="54"/>
    </location>
</feature>
<keyword evidence="5" id="KW-0238">DNA-binding</keyword>
<dbReference type="InterPro" id="IPR023260">
    <property type="entry name" value="Cys/Ser-rich_nuc_prot"/>
</dbReference>
<evidence type="ECO:0000256" key="5">
    <source>
        <dbReference type="ARBA" id="ARBA00023125"/>
    </source>
</evidence>
<keyword evidence="11" id="KW-1185">Reference proteome</keyword>
<dbReference type="GO" id="GO:0006915">
    <property type="term" value="P:apoptotic process"/>
    <property type="evidence" value="ECO:0007669"/>
    <property type="project" value="UniProtKB-KW"/>
</dbReference>
<feature type="region of interest" description="Disordered" evidence="9">
    <location>
        <begin position="848"/>
        <end position="870"/>
    </location>
</feature>
<accession>A0A6P8LA70</accession>
<feature type="region of interest" description="Disordered" evidence="9">
    <location>
        <begin position="559"/>
        <end position="619"/>
    </location>
</feature>
<sequence>MELPSAPDRRLEAQEGSTSADLAETVSGGALTIESAKTIGALTTVSSSTTSENGSTKRDNDADSSMATEEIRDATRRSVDNQVFINLELCEAPVETSNNFSHGEGQLGISGMGLKLGKDKTQPEDAGIDVEVKSNESVDEQDCSMSTPTPTPTPTPTSMSLSVQCTEKETDDSKVDDSYGAGFTTSSPLCRKRPASDFLPINAEIKRIGVEISENESNQVRSDVRRISPVLVSLRERTLGEISLSSNSCLFDDDVNSRCISRNNRIIDDLLTSGCRLSTNVSVDGSFQTNHGSEEISCTESEHRVCRVATSPEGECTNGSVEEALVEPCKKLEYSDSFIDEDSCCSLSRDSPERNLSKCQEPKQCEEPIEECSCSDTMPANSACTAPVINNKQLIEMMKSSLPQLVVKIDQINVSQYFSPEQKDAKCMTVTSKKKQKKNTTCKADDSNVDVRIDPKDTSKNVCSVERRNCEISVQKTESQDHKEKKDDSPAVFDLLQTKLIKSTPIISMKECKVILQRITLPKTVKATTEEKPEQDETPATSVIEKLAEDEEVVFSLPLPSTEDLQPLNNLDSSETTPSSPEMLEPTTDVPEAIDTETETETGSDSSEMSTTTNVRGCEDDTVSDQISCQENESMCCVDINPEIISRLEPERPEAFTEDSAESLALATGARDEVRSDGSDSGLGSEIPGDPGPAPVPESDSETSFLDRIPDDILSDKEKVVNQLDSFVPNVGVPGTPQPSLTNFRSPPKSNLKRRLIDCMDGAPSPKRSNTEETMKKKRNIQFDAVTVYYFPRAQGFTCVPSQGGSTLGMSATHTHAERFSLSEHAAEQRRIHRARLAQLRSERAANCVSEAASSSEDPSDDTDEEQSDNEELDIDSYYFLQPVPTWQRRALLRAAGVRRIDAVEKDECRDIRASREHCGCGCKGYCDPESCPCSRANVKCQVDRAGFPCGCTRDGCANSSGRIEFNPVRVRTHFIHTLMRLELEKKQREEESTDHDTSDNQNGRSPLREINLGSVMENRTTESCLNGGGFTTLHYENHDARDGGTNCQPEVPGTREDSLDLYAIRDDCYPNEDTVDGTQGPQRKLHPEFSQAFQTFSGQTSTGVNFQQPTYQDYQPYANLPSTSRVQFQPQFQTVPGNPGFSHYAPYGQDAGSIQGNCQVHPGQHSSSYETSFAQDETTGSQYTNLNSVQPMNTVVQQIGKLEPFSELLSGRYSYYGEMEPAAHGTYHGNGTKVEVEKNQGNEQQSESTEECDENFGEIIKKSMVETVSA</sequence>
<feature type="compositionally biased region" description="Polar residues" evidence="9">
    <location>
        <begin position="563"/>
        <end position="580"/>
    </location>
</feature>
<evidence type="ECO:0000256" key="2">
    <source>
        <dbReference type="ARBA" id="ARBA00008548"/>
    </source>
</evidence>
<evidence type="ECO:0000256" key="3">
    <source>
        <dbReference type="ARBA" id="ARBA00022703"/>
    </source>
</evidence>
<dbReference type="GO" id="GO:0000981">
    <property type="term" value="F:DNA-binding transcription factor activity, RNA polymerase II-specific"/>
    <property type="evidence" value="ECO:0007669"/>
    <property type="project" value="TreeGrafter"/>
</dbReference>
<evidence type="ECO:0000259" key="10">
    <source>
        <dbReference type="Pfam" id="PF16019"/>
    </source>
</evidence>
<feature type="compositionally biased region" description="Acidic residues" evidence="9">
    <location>
        <begin position="592"/>
        <end position="602"/>
    </location>
</feature>
<feature type="domain" description="Cysteine/serine-rich nuclear protein N-terminal" evidence="10">
    <location>
        <begin position="776"/>
        <end position="986"/>
    </location>
</feature>
<dbReference type="CTD" id="33419"/>
<feature type="compositionally biased region" description="Basic and acidic residues" evidence="9">
    <location>
        <begin position="986"/>
        <end position="999"/>
    </location>
</feature>
<dbReference type="GO" id="GO:0043565">
    <property type="term" value="F:sequence-specific DNA binding"/>
    <property type="evidence" value="ECO:0007669"/>
    <property type="project" value="TreeGrafter"/>
</dbReference>
<evidence type="ECO:0000256" key="8">
    <source>
        <dbReference type="ARBA" id="ARBA00023242"/>
    </source>
</evidence>
<feature type="compositionally biased region" description="Acidic residues" evidence="9">
    <location>
        <begin position="858"/>
        <end position="870"/>
    </location>
</feature>
<evidence type="ECO:0000256" key="7">
    <source>
        <dbReference type="ARBA" id="ARBA00023163"/>
    </source>
</evidence>
<feature type="compositionally biased region" description="Low complexity" evidence="9">
    <location>
        <begin position="603"/>
        <end position="613"/>
    </location>
</feature>
<feature type="region of interest" description="Disordered" evidence="9">
    <location>
        <begin position="667"/>
        <end position="704"/>
    </location>
</feature>
<keyword evidence="3" id="KW-0053">Apoptosis</keyword>
<keyword evidence="6" id="KW-0010">Activator</keyword>